<sequence>MPILTRPNDEHISVIILAASVKFIVNVQHDCRAAACEASGMRPVMQERVESQKTERYIVHGELERFILNTHSFHNAHLLRATLDRVLWAPAPLFLDRRLKHDELAKQLRRKKVISADTVELASADTPDPDAASEQSSETRGGGPPARKRANSAASHEEAPPRKRGRKRKAPVDPPVVLPAVSAAITGNTSLAAGRTKRTIRKTARAQQSALQEAEWDSEGPEVEPPLSEDDSERDNHEGGGYNSEELSGTMSNHTAILLRA</sequence>
<reference evidence="2" key="1">
    <citation type="submission" date="2020-05" db="EMBL/GenBank/DDBJ databases">
        <title>Mycena genomes resolve the evolution of fungal bioluminescence.</title>
        <authorList>
            <person name="Tsai I.J."/>
        </authorList>
    </citation>
    <scope>NUCLEOTIDE SEQUENCE</scope>
    <source>
        <strain evidence="2">110903Hualien_Pintung</strain>
    </source>
</reference>
<proteinExistence type="predicted"/>
<keyword evidence="3" id="KW-1185">Reference proteome</keyword>
<feature type="region of interest" description="Disordered" evidence="1">
    <location>
        <begin position="119"/>
        <end position="175"/>
    </location>
</feature>
<name>A0A8H6W4A0_MYCCL</name>
<feature type="compositionally biased region" description="Low complexity" evidence="1">
    <location>
        <begin position="122"/>
        <end position="133"/>
    </location>
</feature>
<feature type="compositionally biased region" description="Basic residues" evidence="1">
    <location>
        <begin position="195"/>
        <end position="204"/>
    </location>
</feature>
<feature type="compositionally biased region" description="Acidic residues" evidence="1">
    <location>
        <begin position="214"/>
        <end position="233"/>
    </location>
</feature>
<evidence type="ECO:0000256" key="1">
    <source>
        <dbReference type="SAM" id="MobiDB-lite"/>
    </source>
</evidence>
<gene>
    <name evidence="2" type="ORF">HMN09_00866200</name>
</gene>
<comment type="caution">
    <text evidence="2">The sequence shown here is derived from an EMBL/GenBank/DDBJ whole genome shotgun (WGS) entry which is preliminary data.</text>
</comment>
<dbReference type="Proteomes" id="UP000613580">
    <property type="component" value="Unassembled WGS sequence"/>
</dbReference>
<accession>A0A8H6W4A0</accession>
<evidence type="ECO:0000313" key="2">
    <source>
        <dbReference type="EMBL" id="KAF7302326.1"/>
    </source>
</evidence>
<dbReference type="EMBL" id="JACAZE010000012">
    <property type="protein sequence ID" value="KAF7302326.1"/>
    <property type="molecule type" value="Genomic_DNA"/>
</dbReference>
<organism evidence="2 3">
    <name type="scientific">Mycena chlorophos</name>
    <name type="common">Agaric fungus</name>
    <name type="synonym">Agaricus chlorophos</name>
    <dbReference type="NCBI Taxonomy" id="658473"/>
    <lineage>
        <taxon>Eukaryota</taxon>
        <taxon>Fungi</taxon>
        <taxon>Dikarya</taxon>
        <taxon>Basidiomycota</taxon>
        <taxon>Agaricomycotina</taxon>
        <taxon>Agaricomycetes</taxon>
        <taxon>Agaricomycetidae</taxon>
        <taxon>Agaricales</taxon>
        <taxon>Marasmiineae</taxon>
        <taxon>Mycenaceae</taxon>
        <taxon>Mycena</taxon>
    </lineage>
</organism>
<dbReference type="AlphaFoldDB" id="A0A8H6W4A0"/>
<protein>
    <submittedName>
        <fullName evidence="2">Uncharacterized protein</fullName>
    </submittedName>
</protein>
<feature type="compositionally biased region" description="Polar residues" evidence="1">
    <location>
        <begin position="245"/>
        <end position="255"/>
    </location>
</feature>
<dbReference type="OrthoDB" id="2947226at2759"/>
<feature type="region of interest" description="Disordered" evidence="1">
    <location>
        <begin position="193"/>
        <end position="261"/>
    </location>
</feature>
<evidence type="ECO:0000313" key="3">
    <source>
        <dbReference type="Proteomes" id="UP000613580"/>
    </source>
</evidence>